<feature type="compositionally biased region" description="Basic and acidic residues" evidence="7">
    <location>
        <begin position="196"/>
        <end position="208"/>
    </location>
</feature>
<evidence type="ECO:0000256" key="1">
    <source>
        <dbReference type="ARBA" id="ARBA00004245"/>
    </source>
</evidence>
<organism evidence="9 10">
    <name type="scientific">Perkinsus olseni</name>
    <name type="common">Perkinsus atlanticus</name>
    <dbReference type="NCBI Taxonomy" id="32597"/>
    <lineage>
        <taxon>Eukaryota</taxon>
        <taxon>Sar</taxon>
        <taxon>Alveolata</taxon>
        <taxon>Perkinsozoa</taxon>
        <taxon>Perkinsea</taxon>
        <taxon>Perkinsida</taxon>
        <taxon>Perkinsidae</taxon>
        <taxon>Perkinsus</taxon>
    </lineage>
</organism>
<dbReference type="Proteomes" id="UP000574390">
    <property type="component" value="Unassembled WGS sequence"/>
</dbReference>
<comment type="caution">
    <text evidence="9">The sequence shown here is derived from an EMBL/GenBank/DDBJ whole genome shotgun (WGS) entry which is preliminary data.</text>
</comment>
<dbReference type="InterPro" id="IPR027640">
    <property type="entry name" value="Kinesin-like_fam"/>
</dbReference>
<dbReference type="PANTHER" id="PTHR47971:SF8">
    <property type="entry name" value="KINESIN-LIKE PROTEIN"/>
    <property type="match status" value="1"/>
</dbReference>
<feature type="compositionally biased region" description="Polar residues" evidence="7">
    <location>
        <begin position="297"/>
        <end position="307"/>
    </location>
</feature>
<proteinExistence type="inferred from homology"/>
<keyword evidence="6" id="KW-0067">ATP-binding</keyword>
<protein>
    <recommendedName>
        <fullName evidence="8">Kinesin motor domain-containing protein</fullName>
    </recommendedName>
</protein>
<keyword evidence="4 6" id="KW-0505">Motor protein</keyword>
<dbReference type="EMBL" id="JABANM010031828">
    <property type="protein sequence ID" value="KAF4703933.1"/>
    <property type="molecule type" value="Genomic_DNA"/>
</dbReference>
<dbReference type="Gene3D" id="3.40.850.10">
    <property type="entry name" value="Kinesin motor domain"/>
    <property type="match status" value="1"/>
</dbReference>
<evidence type="ECO:0000256" key="7">
    <source>
        <dbReference type="SAM" id="MobiDB-lite"/>
    </source>
</evidence>
<dbReference type="GO" id="GO:0007018">
    <property type="term" value="P:microtubule-based movement"/>
    <property type="evidence" value="ECO:0007669"/>
    <property type="project" value="InterPro"/>
</dbReference>
<dbReference type="InterPro" id="IPR001752">
    <property type="entry name" value="Kinesin_motor_dom"/>
</dbReference>
<feature type="non-terminal residue" evidence="9">
    <location>
        <position position="1"/>
    </location>
</feature>
<comment type="similarity">
    <text evidence="6">Belongs to the TRAFAC class myosin-kinesin ATPase superfamily. Kinesin family.</text>
</comment>
<keyword evidence="5" id="KW-0206">Cytoskeleton</keyword>
<feature type="region of interest" description="Disordered" evidence="7">
    <location>
        <begin position="118"/>
        <end position="344"/>
    </location>
</feature>
<evidence type="ECO:0000259" key="8">
    <source>
        <dbReference type="PROSITE" id="PS50067"/>
    </source>
</evidence>
<feature type="region of interest" description="Disordered" evidence="7">
    <location>
        <begin position="1"/>
        <end position="33"/>
    </location>
</feature>
<dbReference type="SMART" id="SM00129">
    <property type="entry name" value="KISc"/>
    <property type="match status" value="1"/>
</dbReference>
<reference evidence="9 10" key="1">
    <citation type="submission" date="2020-04" db="EMBL/GenBank/DDBJ databases">
        <title>Perkinsus olseni comparative genomics.</title>
        <authorList>
            <person name="Bogema D.R."/>
        </authorList>
    </citation>
    <scope>NUCLEOTIDE SEQUENCE [LARGE SCALE GENOMIC DNA]</scope>
    <source>
        <strain evidence="9">ATCC PRA-205</strain>
    </source>
</reference>
<dbReference type="GO" id="GO:0003777">
    <property type="term" value="F:microtubule motor activity"/>
    <property type="evidence" value="ECO:0007669"/>
    <property type="project" value="InterPro"/>
</dbReference>
<evidence type="ECO:0000256" key="5">
    <source>
        <dbReference type="ARBA" id="ARBA00023212"/>
    </source>
</evidence>
<evidence type="ECO:0000313" key="10">
    <source>
        <dbReference type="Proteomes" id="UP000574390"/>
    </source>
</evidence>
<dbReference type="GO" id="GO:0008017">
    <property type="term" value="F:microtubule binding"/>
    <property type="evidence" value="ECO:0007669"/>
    <property type="project" value="InterPro"/>
</dbReference>
<dbReference type="SUPFAM" id="SSF52540">
    <property type="entry name" value="P-loop containing nucleoside triphosphate hydrolases"/>
    <property type="match status" value="1"/>
</dbReference>
<dbReference type="PROSITE" id="PS50067">
    <property type="entry name" value="KINESIN_MOTOR_2"/>
    <property type="match status" value="1"/>
</dbReference>
<feature type="compositionally biased region" description="Basic and acidic residues" evidence="7">
    <location>
        <begin position="258"/>
        <end position="275"/>
    </location>
</feature>
<dbReference type="PRINTS" id="PR00380">
    <property type="entry name" value="KINESINHEAVY"/>
</dbReference>
<dbReference type="Pfam" id="PF00225">
    <property type="entry name" value="Kinesin"/>
    <property type="match status" value="1"/>
</dbReference>
<accession>A0A7J6Q6K3</accession>
<dbReference type="GO" id="GO:0005874">
    <property type="term" value="C:microtubule"/>
    <property type="evidence" value="ECO:0007669"/>
    <property type="project" value="UniProtKB-KW"/>
</dbReference>
<gene>
    <name evidence="9" type="ORF">FOZ62_022237</name>
</gene>
<evidence type="ECO:0000256" key="4">
    <source>
        <dbReference type="ARBA" id="ARBA00023175"/>
    </source>
</evidence>
<evidence type="ECO:0000256" key="3">
    <source>
        <dbReference type="ARBA" id="ARBA00022701"/>
    </source>
</evidence>
<keyword evidence="2" id="KW-0963">Cytoplasm</keyword>
<dbReference type="AlphaFoldDB" id="A0A7J6Q6K3"/>
<feature type="domain" description="Kinesin motor" evidence="8">
    <location>
        <begin position="393"/>
        <end position="616"/>
    </location>
</feature>
<dbReference type="InterPro" id="IPR027417">
    <property type="entry name" value="P-loop_NTPase"/>
</dbReference>
<keyword evidence="6" id="KW-0547">Nucleotide-binding</keyword>
<feature type="binding site" evidence="6">
    <location>
        <begin position="486"/>
        <end position="493"/>
    </location>
    <ligand>
        <name>ATP</name>
        <dbReference type="ChEBI" id="CHEBI:30616"/>
    </ligand>
</feature>
<comment type="subcellular location">
    <subcellularLocation>
        <location evidence="1">Cytoplasm</location>
        <location evidence="1">Cytoskeleton</location>
    </subcellularLocation>
</comment>
<evidence type="ECO:0000256" key="2">
    <source>
        <dbReference type="ARBA" id="ARBA00022490"/>
    </source>
</evidence>
<sequence>MSIRGPFPTSRSGSRAGAGRLTAGSPTKSYDPTAWAEKKRVAVARAEKLKVERRKAKEAAVSRKKVVGEEETLMEVHDNVNYNPLSYVDNGNARKEEDAGGTLRGESEFLRTKAVEAYLKQEEGTEEVPEDGEKTGPMQWEWIGPPQAEGQYGSERRTLLVTRPAEGGENGGVGEEGKVMQQRCCWGSNPGPEAKPFAEKLSRRREAPAGRQPKSGSGRPRLVEGRGPPEGHPLQTRSSKPGLLNSSSGRVRGAAVAEAKRSGKSSEVKTVERRVGGKAAPPTRRPPPPPKARDGVNSASTQATTASGDARVPRKGSSCSVEGSRRKRTVAAAKAVREEDPSTRQMYDKNTLRIIGRDSFIKAIHLWRKDNMKGGSGPDAGGGTETNQGGGGGVHVCVRKRPLFEKEESVKLEYDVVSCIDENTVTLHNCLYLADLKRPLISHLSCKFARIFDEGADNEFVYKNSGSQQMVLNACRGGLSTMFMFGQTGSGKTHTMTSIESRAAKDIFQNIPEGSSVTVSFIEICGKHVFDLVPPKRTEIRLRDAGNNTVILEGAESVSVENSDRLIEIARQSHTRRKTETTGANDVSSRSHAVCRITITKPDGSGTGSLVLVDCA</sequence>
<name>A0A7J6Q6K3_PEROL</name>
<evidence type="ECO:0000313" key="9">
    <source>
        <dbReference type="EMBL" id="KAF4703933.1"/>
    </source>
</evidence>
<evidence type="ECO:0000256" key="6">
    <source>
        <dbReference type="PROSITE-ProRule" id="PRU00283"/>
    </source>
</evidence>
<dbReference type="GO" id="GO:0005524">
    <property type="term" value="F:ATP binding"/>
    <property type="evidence" value="ECO:0007669"/>
    <property type="project" value="UniProtKB-UniRule"/>
</dbReference>
<feature type="compositionally biased region" description="Basic and acidic residues" evidence="7">
    <location>
        <begin position="335"/>
        <end position="344"/>
    </location>
</feature>
<keyword evidence="3" id="KW-0493">Microtubule</keyword>
<feature type="compositionally biased region" description="Polar residues" evidence="7">
    <location>
        <begin position="235"/>
        <end position="249"/>
    </location>
</feature>
<dbReference type="PANTHER" id="PTHR47971">
    <property type="entry name" value="KINESIN-RELATED PROTEIN 6"/>
    <property type="match status" value="1"/>
</dbReference>
<dbReference type="InterPro" id="IPR036961">
    <property type="entry name" value="Kinesin_motor_dom_sf"/>
</dbReference>
<dbReference type="GO" id="GO:0007019">
    <property type="term" value="P:microtubule depolymerization"/>
    <property type="evidence" value="ECO:0007669"/>
    <property type="project" value="TreeGrafter"/>
</dbReference>